<name>A0A5J4QHA7_9EUKA</name>
<sequence length="177" mass="19734">MKGLLGINQQNDNLNASNENITDKDNQNQDNEDMAKDSDSNRYRPDYDQALTNQQNEEQRNNNENIISYSEKKPLILIKQPIIMSGGYEIDRSQASGYSDGIDNKEGNQGKSIEGPVIRLPPIKVHSLNEDSSPQQQVKSPSIQIAGKSPSNQLPLLQQSISPQILSQTNTNQDVEQ</sequence>
<feature type="non-terminal residue" evidence="2">
    <location>
        <position position="177"/>
    </location>
</feature>
<feature type="compositionally biased region" description="Polar residues" evidence="1">
    <location>
        <begin position="130"/>
        <end position="143"/>
    </location>
</feature>
<evidence type="ECO:0000313" key="3">
    <source>
        <dbReference type="Proteomes" id="UP000324800"/>
    </source>
</evidence>
<feature type="compositionally biased region" description="Low complexity" evidence="1">
    <location>
        <begin position="149"/>
        <end position="168"/>
    </location>
</feature>
<evidence type="ECO:0000256" key="1">
    <source>
        <dbReference type="SAM" id="MobiDB-lite"/>
    </source>
</evidence>
<dbReference type="Proteomes" id="UP000324800">
    <property type="component" value="Unassembled WGS sequence"/>
</dbReference>
<feature type="region of interest" description="Disordered" evidence="1">
    <location>
        <begin position="1"/>
        <end position="46"/>
    </location>
</feature>
<feature type="compositionally biased region" description="Basic and acidic residues" evidence="1">
    <location>
        <begin position="21"/>
        <end position="46"/>
    </location>
</feature>
<accession>A0A5J4QHA7</accession>
<organism evidence="2 3">
    <name type="scientific">Streblomastix strix</name>
    <dbReference type="NCBI Taxonomy" id="222440"/>
    <lineage>
        <taxon>Eukaryota</taxon>
        <taxon>Metamonada</taxon>
        <taxon>Preaxostyla</taxon>
        <taxon>Oxymonadida</taxon>
        <taxon>Streblomastigidae</taxon>
        <taxon>Streblomastix</taxon>
    </lineage>
</organism>
<reference evidence="2 3" key="1">
    <citation type="submission" date="2019-03" db="EMBL/GenBank/DDBJ databases">
        <title>Single cell metagenomics reveals metabolic interactions within the superorganism composed of flagellate Streblomastix strix and complex community of Bacteroidetes bacteria on its surface.</title>
        <authorList>
            <person name="Treitli S.C."/>
            <person name="Kolisko M."/>
            <person name="Husnik F."/>
            <person name="Keeling P."/>
            <person name="Hampl V."/>
        </authorList>
    </citation>
    <scope>NUCLEOTIDE SEQUENCE [LARGE SCALE GENOMIC DNA]</scope>
    <source>
        <strain evidence="2">ST1C</strain>
    </source>
</reference>
<proteinExistence type="predicted"/>
<feature type="compositionally biased region" description="Polar residues" evidence="1">
    <location>
        <begin position="7"/>
        <end position="20"/>
    </location>
</feature>
<evidence type="ECO:0000313" key="2">
    <source>
        <dbReference type="EMBL" id="KAA6320410.1"/>
    </source>
</evidence>
<gene>
    <name evidence="2" type="ORF">EZS28_054687</name>
</gene>
<protein>
    <submittedName>
        <fullName evidence="2">Uncharacterized protein</fullName>
    </submittedName>
</protein>
<dbReference type="AlphaFoldDB" id="A0A5J4QHA7"/>
<comment type="caution">
    <text evidence="2">The sequence shown here is derived from an EMBL/GenBank/DDBJ whole genome shotgun (WGS) entry which is preliminary data.</text>
</comment>
<dbReference type="EMBL" id="SNRW01045558">
    <property type="protein sequence ID" value="KAA6320410.1"/>
    <property type="molecule type" value="Genomic_DNA"/>
</dbReference>
<feature type="region of interest" description="Disordered" evidence="1">
    <location>
        <begin position="97"/>
        <end position="177"/>
    </location>
</feature>